<evidence type="ECO:0000313" key="2">
    <source>
        <dbReference type="Proteomes" id="UP000474567"/>
    </source>
</evidence>
<evidence type="ECO:0000313" key="1">
    <source>
        <dbReference type="EMBL" id="CAA9195957.1"/>
    </source>
</evidence>
<dbReference type="Proteomes" id="UP000474567">
    <property type="component" value="Unassembled WGS sequence"/>
</dbReference>
<reference evidence="1 2" key="1">
    <citation type="submission" date="2020-02" db="EMBL/GenBank/DDBJ databases">
        <authorList>
            <person name="Criscuolo A."/>
        </authorList>
    </citation>
    <scope>NUCLEOTIDE SEQUENCE [LARGE SCALE GENOMIC DNA]</scope>
    <source>
        <strain evidence="1">CECT7796</strain>
    </source>
</reference>
<comment type="caution">
    <text evidence="1">The sequence shown here is derived from an EMBL/GenBank/DDBJ whole genome shotgun (WGS) entry which is preliminary data.</text>
</comment>
<protein>
    <recommendedName>
        <fullName evidence="3">Bacteriocin-type signal sequence</fullName>
    </recommendedName>
</protein>
<evidence type="ECO:0008006" key="3">
    <source>
        <dbReference type="Google" id="ProtNLM"/>
    </source>
</evidence>
<dbReference type="InterPro" id="IPR058238">
    <property type="entry name" value="Lant_leader_dom"/>
</dbReference>
<name>A0ABM8KEX2_9FLAO</name>
<proteinExistence type="predicted"/>
<dbReference type="EMBL" id="CADCST010000064">
    <property type="protein sequence ID" value="CAA9195957.1"/>
    <property type="molecule type" value="Genomic_DNA"/>
</dbReference>
<dbReference type="NCBIfam" id="NF038153">
    <property type="entry name" value="lant_leader_L1a"/>
    <property type="match status" value="1"/>
</dbReference>
<organism evidence="1 2">
    <name type="scientific">Flavobacterium collinsii</name>
    <dbReference type="NCBI Taxonomy" id="1114861"/>
    <lineage>
        <taxon>Bacteria</taxon>
        <taxon>Pseudomonadati</taxon>
        <taxon>Bacteroidota</taxon>
        <taxon>Flavobacteriia</taxon>
        <taxon>Flavobacteriales</taxon>
        <taxon>Flavobacteriaceae</taxon>
        <taxon>Flavobacterium</taxon>
    </lineage>
</organism>
<dbReference type="InterPro" id="IPR010133">
    <property type="entry name" value="Bacteriocin_signal_seq"/>
</dbReference>
<dbReference type="NCBIfam" id="TIGR01847">
    <property type="entry name" value="bacteriocin_sig"/>
    <property type="match status" value="1"/>
</dbReference>
<keyword evidence="2" id="KW-1185">Reference proteome</keyword>
<dbReference type="PROSITE" id="PS51257">
    <property type="entry name" value="PROKAR_LIPOPROTEIN"/>
    <property type="match status" value="1"/>
</dbReference>
<sequence length="49" mass="5482">MKKLQLNKKTVSVLDKKEMKTVNGGFLSIFSCSASNGNRGCCRHEESNY</sequence>
<accession>A0ABM8KEX2</accession>
<gene>
    <name evidence="1" type="ORF">FLACOL7796_00907</name>
</gene>
<dbReference type="RefSeq" id="WP_173964867.1">
    <property type="nucleotide sequence ID" value="NZ_CADCST010000064.1"/>
</dbReference>